<feature type="coiled-coil region" evidence="1">
    <location>
        <begin position="160"/>
        <end position="201"/>
    </location>
</feature>
<dbReference type="AlphaFoldDB" id="A0A8J2QI47"/>
<dbReference type="Gene3D" id="3.30.40.10">
    <property type="entry name" value="Zinc/RING finger domain, C3HC4 (zinc finger)"/>
    <property type="match status" value="1"/>
</dbReference>
<protein>
    <submittedName>
        <fullName evidence="2">(African queen) hypothetical protein</fullName>
    </submittedName>
</protein>
<dbReference type="InterPro" id="IPR013083">
    <property type="entry name" value="Znf_RING/FYVE/PHD"/>
</dbReference>
<dbReference type="SUPFAM" id="SSF57903">
    <property type="entry name" value="FYVE/PHD zinc finger"/>
    <property type="match status" value="1"/>
</dbReference>
<organism evidence="2 3">
    <name type="scientific">Danaus chrysippus</name>
    <name type="common">African queen</name>
    <dbReference type="NCBI Taxonomy" id="151541"/>
    <lineage>
        <taxon>Eukaryota</taxon>
        <taxon>Metazoa</taxon>
        <taxon>Ecdysozoa</taxon>
        <taxon>Arthropoda</taxon>
        <taxon>Hexapoda</taxon>
        <taxon>Insecta</taxon>
        <taxon>Pterygota</taxon>
        <taxon>Neoptera</taxon>
        <taxon>Endopterygota</taxon>
        <taxon>Lepidoptera</taxon>
        <taxon>Glossata</taxon>
        <taxon>Ditrysia</taxon>
        <taxon>Papilionoidea</taxon>
        <taxon>Nymphalidae</taxon>
        <taxon>Danainae</taxon>
        <taxon>Danaini</taxon>
        <taxon>Danaina</taxon>
        <taxon>Danaus</taxon>
        <taxon>Anosia</taxon>
    </lineage>
</organism>
<accession>A0A8J2QI47</accession>
<comment type="caution">
    <text evidence="2">The sequence shown here is derived from an EMBL/GenBank/DDBJ whole genome shotgun (WGS) entry which is preliminary data.</text>
</comment>
<keyword evidence="3" id="KW-1185">Reference proteome</keyword>
<evidence type="ECO:0000256" key="1">
    <source>
        <dbReference type="SAM" id="Coils"/>
    </source>
</evidence>
<proteinExistence type="predicted"/>
<dbReference type="EMBL" id="CAKASE010000049">
    <property type="protein sequence ID" value="CAG9563464.1"/>
    <property type="molecule type" value="Genomic_DNA"/>
</dbReference>
<dbReference type="InterPro" id="IPR011011">
    <property type="entry name" value="Znf_FYVE_PHD"/>
</dbReference>
<dbReference type="CDD" id="cd15489">
    <property type="entry name" value="PHD_SF"/>
    <property type="match status" value="1"/>
</dbReference>
<sequence>MPNFCTGCRNKLPVKDFMICHQCKRSYDLLCANISPNKFKSLSNESKINWKCHRCRNKMPKINNTNTPIIRPPLNSQVDCVLKDCGTSLDIDNVTIRSNSTKLQNDILASNSVINAESLRGILESFKSDLSTVITKNISDMITERLKDINKEISGFREAITFFNEQYEDLKKRLDDSEVTIHKLKSNNDHLNSTVNDLTKRLNLAEQFMRESNIEINGPPEHSNENLVNTFGQLAKTVNVNFSNDDIVQVTRVAKFNKENKKPRTVIARLRTPRHRDTLLAAVQNFNKKNPENKLNSH</sequence>
<keyword evidence="1" id="KW-0175">Coiled coil</keyword>
<name>A0A8J2QI47_9NEOP</name>
<dbReference type="Proteomes" id="UP000789524">
    <property type="component" value="Unassembled WGS sequence"/>
</dbReference>
<evidence type="ECO:0000313" key="3">
    <source>
        <dbReference type="Proteomes" id="UP000789524"/>
    </source>
</evidence>
<gene>
    <name evidence="2" type="ORF">DCHRY22_LOCUS4600</name>
</gene>
<evidence type="ECO:0000313" key="2">
    <source>
        <dbReference type="EMBL" id="CAG9563464.1"/>
    </source>
</evidence>
<reference evidence="2" key="1">
    <citation type="submission" date="2021-09" db="EMBL/GenBank/DDBJ databases">
        <authorList>
            <person name="Martin H S."/>
        </authorList>
    </citation>
    <scope>NUCLEOTIDE SEQUENCE</scope>
</reference>
<dbReference type="OrthoDB" id="5984028at2759"/>